<gene>
    <name evidence="1" type="ORF">IPJ38_15385</name>
</gene>
<protein>
    <submittedName>
        <fullName evidence="1">Uncharacterized protein</fullName>
    </submittedName>
</protein>
<evidence type="ECO:0000313" key="2">
    <source>
        <dbReference type="Proteomes" id="UP000739411"/>
    </source>
</evidence>
<dbReference type="Proteomes" id="UP000739411">
    <property type="component" value="Unassembled WGS sequence"/>
</dbReference>
<accession>A0A935MRQ8</accession>
<evidence type="ECO:0000313" key="1">
    <source>
        <dbReference type="EMBL" id="MBK7416268.1"/>
    </source>
</evidence>
<dbReference type="EMBL" id="JADJMS010000037">
    <property type="protein sequence ID" value="MBK7416268.1"/>
    <property type="molecule type" value="Genomic_DNA"/>
</dbReference>
<organism evidence="1 2">
    <name type="scientific">Candidatus Dechloromonas phosphorivorans</name>
    <dbReference type="NCBI Taxonomy" id="2899244"/>
    <lineage>
        <taxon>Bacteria</taxon>
        <taxon>Pseudomonadati</taxon>
        <taxon>Pseudomonadota</taxon>
        <taxon>Betaproteobacteria</taxon>
        <taxon>Rhodocyclales</taxon>
        <taxon>Azonexaceae</taxon>
        <taxon>Dechloromonas</taxon>
    </lineage>
</organism>
<name>A0A935MRQ8_9RHOO</name>
<sequence>MTTLITLSELATHLQTTAGALKTRYNRNPLSLPPVVKLPGDRRLLFCANQVDRWLNSFVVTTSPTKRGPGRPRKGTLQW</sequence>
<reference evidence="1 2" key="1">
    <citation type="submission" date="2020-10" db="EMBL/GenBank/DDBJ databases">
        <title>Connecting structure to function with the recovery of over 1000 high-quality activated sludge metagenome-assembled genomes encoding full-length rRNA genes using long-read sequencing.</title>
        <authorList>
            <person name="Singleton C.M."/>
            <person name="Petriglieri F."/>
            <person name="Kristensen J.M."/>
            <person name="Kirkegaard R.H."/>
            <person name="Michaelsen T.Y."/>
            <person name="Andersen M.H."/>
            <person name="Karst S.M."/>
            <person name="Dueholm M.S."/>
            <person name="Nielsen P.H."/>
            <person name="Albertsen M."/>
        </authorList>
    </citation>
    <scope>NUCLEOTIDE SEQUENCE [LARGE SCALE GENOMIC DNA]</scope>
    <source>
        <strain evidence="1">EsbW_18-Q3-R4-48_BATAC.463</strain>
    </source>
</reference>
<comment type="caution">
    <text evidence="1">The sequence shown here is derived from an EMBL/GenBank/DDBJ whole genome shotgun (WGS) entry which is preliminary data.</text>
</comment>
<dbReference type="AlphaFoldDB" id="A0A935MRQ8"/>
<proteinExistence type="predicted"/>